<dbReference type="RefSeq" id="WP_066380219.1">
    <property type="nucleotide sequence ID" value="NZ_LTAZ01000003.1"/>
</dbReference>
<evidence type="ECO:0000313" key="2">
    <source>
        <dbReference type="EMBL" id="KYH27110.1"/>
    </source>
</evidence>
<dbReference type="PATRIC" id="fig|1008153.3.peg.1008"/>
<dbReference type="EMBL" id="LTAZ01000003">
    <property type="protein sequence ID" value="KYH27110.1"/>
    <property type="molecule type" value="Genomic_DNA"/>
</dbReference>
<name>A0A151AHX7_9EURY</name>
<dbReference type="Proteomes" id="UP000075321">
    <property type="component" value="Unassembled WGS sequence"/>
</dbReference>
<feature type="domain" description="HVO-0234-like beta-propeller" evidence="1">
    <location>
        <begin position="3"/>
        <end position="253"/>
    </location>
</feature>
<organism evidence="2 3">
    <name type="scientific">Halalkalicoccus paucihalophilus</name>
    <dbReference type="NCBI Taxonomy" id="1008153"/>
    <lineage>
        <taxon>Archaea</taxon>
        <taxon>Methanobacteriati</taxon>
        <taxon>Methanobacteriota</taxon>
        <taxon>Stenosarchaea group</taxon>
        <taxon>Halobacteria</taxon>
        <taxon>Halobacteriales</taxon>
        <taxon>Halococcaceae</taxon>
        <taxon>Halalkalicoccus</taxon>
    </lineage>
</organism>
<evidence type="ECO:0000313" key="3">
    <source>
        <dbReference type="Proteomes" id="UP000075321"/>
    </source>
</evidence>
<proteinExistence type="predicted"/>
<accession>A0A151AHX7</accession>
<comment type="caution">
    <text evidence="2">The sequence shown here is derived from an EMBL/GenBank/DDBJ whole genome shotgun (WGS) entry which is preliminary data.</text>
</comment>
<dbReference type="InterPro" id="IPR056505">
    <property type="entry name" value="Beta-prop_HVO_0234"/>
</dbReference>
<evidence type="ECO:0000259" key="1">
    <source>
        <dbReference type="Pfam" id="PF23366"/>
    </source>
</evidence>
<dbReference type="AlphaFoldDB" id="A0A151AHX7"/>
<gene>
    <name evidence="2" type="ORF">HAPAU_10000</name>
</gene>
<dbReference type="Pfam" id="PF23366">
    <property type="entry name" value="Beta-prop_HVO_0234"/>
    <property type="match status" value="1"/>
</dbReference>
<keyword evidence="3" id="KW-1185">Reference proteome</keyword>
<reference evidence="2 3" key="1">
    <citation type="submission" date="2016-02" db="EMBL/GenBank/DDBJ databases">
        <title>Genome sequence of Halalkalicoccus paucihalophilus DSM 24557.</title>
        <authorList>
            <person name="Poehlein A."/>
            <person name="Daniel R."/>
        </authorList>
    </citation>
    <scope>NUCLEOTIDE SEQUENCE [LARGE SCALE GENOMIC DNA]</scope>
    <source>
        <strain evidence="2 3">DSM 24557</strain>
    </source>
</reference>
<sequence>MSSIEEKRVYADKSAETRVYLATDLGVLGVSVSGDSIGNFGIEHRCVARDLAWVGELAVATDEDVLLEGEPTGFGPAVAVGGSVEPIAVSPVGRVARLEGGEWTEIGTHEDVRAADGDLLATGEGVYRVGDDLTHVGLEGVHDVSTPGIPLAATDSGLYRLGNGWMRDLDGAFDRVSGTGSPGELSSGATLAGDTLSVYGGEWRERETPEPLAAVAVGEAVYGASSDGMLYVDAGEGWRSQALGVPGVRAMLVR</sequence>
<protein>
    <recommendedName>
        <fullName evidence="1">HVO-0234-like beta-propeller domain-containing protein</fullName>
    </recommendedName>
</protein>
<dbReference type="OrthoDB" id="213812at2157"/>